<dbReference type="EMBL" id="JROU02001348">
    <property type="protein sequence ID" value="OEH76716.1"/>
    <property type="molecule type" value="Genomic_DNA"/>
</dbReference>
<dbReference type="PANTHER" id="PTHR13563">
    <property type="entry name" value="TRNA (GUANINE-9-) METHYLTRANSFERASE"/>
    <property type="match status" value="1"/>
</dbReference>
<dbReference type="CDD" id="cd18089">
    <property type="entry name" value="SPOUT_Trm10-like"/>
    <property type="match status" value="1"/>
</dbReference>
<feature type="compositionally biased region" description="Low complexity" evidence="1">
    <location>
        <begin position="218"/>
        <end position="238"/>
    </location>
</feature>
<name>A0A1D3CZS7_9EIME</name>
<dbReference type="PANTHER" id="PTHR13563:SF13">
    <property type="entry name" value="TRNA METHYLTRANSFERASE 10 HOMOLOG A"/>
    <property type="match status" value="1"/>
</dbReference>
<dbReference type="GO" id="GO:0008168">
    <property type="term" value="F:methyltransferase activity"/>
    <property type="evidence" value="ECO:0007669"/>
    <property type="project" value="UniProtKB-KW"/>
</dbReference>
<keyword evidence="3" id="KW-1185">Reference proteome</keyword>
<dbReference type="VEuPathDB" id="ToxoDB:LOC34622707"/>
<gene>
    <name evidence="2" type="ORF">cyc_06571</name>
</gene>
<dbReference type="FunCoup" id="A0A1D3CZS7">
    <property type="interactions" value="139"/>
</dbReference>
<evidence type="ECO:0000313" key="3">
    <source>
        <dbReference type="Proteomes" id="UP000095192"/>
    </source>
</evidence>
<evidence type="ECO:0000313" key="2">
    <source>
        <dbReference type="EMBL" id="OEH76716.1"/>
    </source>
</evidence>
<dbReference type="InterPro" id="IPR038459">
    <property type="entry name" value="MT_TRM10-typ_sf"/>
</dbReference>
<organism evidence="2 3">
    <name type="scientific">Cyclospora cayetanensis</name>
    <dbReference type="NCBI Taxonomy" id="88456"/>
    <lineage>
        <taxon>Eukaryota</taxon>
        <taxon>Sar</taxon>
        <taxon>Alveolata</taxon>
        <taxon>Apicomplexa</taxon>
        <taxon>Conoidasida</taxon>
        <taxon>Coccidia</taxon>
        <taxon>Eucoccidiorida</taxon>
        <taxon>Eimeriorina</taxon>
        <taxon>Eimeriidae</taxon>
        <taxon>Cyclospora</taxon>
    </lineage>
</organism>
<dbReference type="Gene3D" id="3.40.1280.30">
    <property type="match status" value="2"/>
</dbReference>
<dbReference type="GO" id="GO:0002939">
    <property type="term" value="P:tRNA N1-guanine methylation"/>
    <property type="evidence" value="ECO:0007669"/>
    <property type="project" value="TreeGrafter"/>
</dbReference>
<dbReference type="GO" id="GO:0005634">
    <property type="term" value="C:nucleus"/>
    <property type="evidence" value="ECO:0007669"/>
    <property type="project" value="TreeGrafter"/>
</dbReference>
<dbReference type="Proteomes" id="UP000095192">
    <property type="component" value="Unassembled WGS sequence"/>
</dbReference>
<protein>
    <submittedName>
        <fullName evidence="2">tRNA (Guanine-n1)-methyltransferase domain-containing protein</fullName>
    </submittedName>
</protein>
<dbReference type="InParanoid" id="A0A1D3CZS7"/>
<dbReference type="InterPro" id="IPR007356">
    <property type="entry name" value="tRNA_m1G_MeTrfase_euk"/>
</dbReference>
<dbReference type="GO" id="GO:0000049">
    <property type="term" value="F:tRNA binding"/>
    <property type="evidence" value="ECO:0007669"/>
    <property type="project" value="TreeGrafter"/>
</dbReference>
<dbReference type="AlphaFoldDB" id="A0A1D3CZS7"/>
<sequence length="251" mass="27897">MKAHKDQLQEQRKAHLAHLEECMREGIRVCFNCSFDENMQDKEIRSLAKQLFLSYHFVKKSTDVKVQIHLASFAEGSPCRVACEQLFSGASWLELLDVDSSKTFVIGGLVDRTVTKTFLPGKSRVVLNINSVLEALVVFSRNKDWTEALTAVLPVRMQKLSRLDASFAAAQLARKQREAAWCRGRARRIAKVDGIDESEPEPFEEGYGLEALESIATESSPSCPSLSSSTFPSFSEDSGPAVHEGFNPLLA</sequence>
<evidence type="ECO:0000256" key="1">
    <source>
        <dbReference type="SAM" id="MobiDB-lite"/>
    </source>
</evidence>
<accession>A0A1D3CZS7</accession>
<proteinExistence type="predicted"/>
<feature type="region of interest" description="Disordered" evidence="1">
    <location>
        <begin position="218"/>
        <end position="251"/>
    </location>
</feature>
<comment type="caution">
    <text evidence="2">The sequence shown here is derived from an EMBL/GenBank/DDBJ whole genome shotgun (WGS) entry which is preliminary data.</text>
</comment>
<reference evidence="2 3" key="1">
    <citation type="journal article" date="2016" name="BMC Genomics">
        <title>Comparative genomics reveals Cyclospora cayetanensis possesses coccidia-like metabolism and invasion components but unique surface antigens.</title>
        <authorList>
            <person name="Liu S."/>
            <person name="Wang L."/>
            <person name="Zheng H."/>
            <person name="Xu Z."/>
            <person name="Roellig D.M."/>
            <person name="Li N."/>
            <person name="Frace M.A."/>
            <person name="Tang K."/>
            <person name="Arrowood M.J."/>
            <person name="Moss D.M."/>
            <person name="Zhang L."/>
            <person name="Feng Y."/>
            <person name="Xiao L."/>
        </authorList>
    </citation>
    <scope>NUCLEOTIDE SEQUENCE [LARGE SCALE GENOMIC DNA]</scope>
    <source>
        <strain evidence="2 3">CHN_HEN01</strain>
    </source>
</reference>
<dbReference type="VEuPathDB" id="ToxoDB:cyc_06571"/>